<sequence length="70" mass="7938">SMVLGPQGPGRVERRQAQITDHIRMVGFLLFLFEVPFLKVWHRITGAAAIFLEVILEEMSPLLMCNVLSD</sequence>
<comment type="caution">
    <text evidence="1">The sequence shown here is derived from an EMBL/GenBank/DDBJ whole genome shotgun (WGS) entry which is preliminary data.</text>
</comment>
<dbReference type="Proteomes" id="UP000256304">
    <property type="component" value="Unassembled WGS sequence"/>
</dbReference>
<feature type="non-terminal residue" evidence="1">
    <location>
        <position position="1"/>
    </location>
</feature>
<gene>
    <name evidence="1" type="ORF">A8990_13582</name>
</gene>
<reference evidence="1 2" key="1">
    <citation type="submission" date="2018-08" db="EMBL/GenBank/DDBJ databases">
        <title>Genomic Encyclopedia of Type Strains, Phase III (KMG-III): the genomes of soil and plant-associated and newly described type strains.</title>
        <authorList>
            <person name="Whitman W."/>
        </authorList>
    </citation>
    <scope>NUCLEOTIDE SEQUENCE [LARGE SCALE GENOMIC DNA]</scope>
    <source>
        <strain evidence="1 2">CGMCC 1.10966</strain>
    </source>
</reference>
<accession>A0A3D9R4X3</accession>
<organism evidence="1 2">
    <name type="scientific">Paenibacillus taihuensis</name>
    <dbReference type="NCBI Taxonomy" id="1156355"/>
    <lineage>
        <taxon>Bacteria</taxon>
        <taxon>Bacillati</taxon>
        <taxon>Bacillota</taxon>
        <taxon>Bacilli</taxon>
        <taxon>Bacillales</taxon>
        <taxon>Paenibacillaceae</taxon>
        <taxon>Paenibacillus</taxon>
    </lineage>
</organism>
<protein>
    <submittedName>
        <fullName evidence="1">Uncharacterized protein</fullName>
    </submittedName>
</protein>
<keyword evidence="2" id="KW-1185">Reference proteome</keyword>
<evidence type="ECO:0000313" key="2">
    <source>
        <dbReference type="Proteomes" id="UP000256304"/>
    </source>
</evidence>
<dbReference type="AlphaFoldDB" id="A0A3D9R4X3"/>
<proteinExistence type="predicted"/>
<evidence type="ECO:0000313" key="1">
    <source>
        <dbReference type="EMBL" id="REE68887.1"/>
    </source>
</evidence>
<dbReference type="RefSeq" id="WP_220376840.1">
    <property type="nucleotide sequence ID" value="NZ_QTTN01000035.1"/>
</dbReference>
<dbReference type="EMBL" id="QTTN01000035">
    <property type="protein sequence ID" value="REE68887.1"/>
    <property type="molecule type" value="Genomic_DNA"/>
</dbReference>
<name>A0A3D9R4X3_9BACL</name>